<name>A0ABQ8BEB3_BRANA</name>
<evidence type="ECO:0000313" key="2">
    <source>
        <dbReference type="Proteomes" id="UP000824890"/>
    </source>
</evidence>
<reference evidence="1 2" key="1">
    <citation type="submission" date="2021-05" db="EMBL/GenBank/DDBJ databases">
        <title>Genome Assembly of Synthetic Allotetraploid Brassica napus Reveals Homoeologous Exchanges between Subgenomes.</title>
        <authorList>
            <person name="Davis J.T."/>
        </authorList>
    </citation>
    <scope>NUCLEOTIDE SEQUENCE [LARGE SCALE GENOMIC DNA]</scope>
    <source>
        <strain evidence="2">cv. Da-Ae</strain>
        <tissue evidence="1">Seedling</tissue>
    </source>
</reference>
<accession>A0ABQ8BEB3</accession>
<evidence type="ECO:0000313" key="1">
    <source>
        <dbReference type="EMBL" id="KAH0903170.1"/>
    </source>
</evidence>
<comment type="caution">
    <text evidence="1">The sequence shown here is derived from an EMBL/GenBank/DDBJ whole genome shotgun (WGS) entry which is preliminary data.</text>
</comment>
<protein>
    <submittedName>
        <fullName evidence="1">Uncharacterized protein</fullName>
    </submittedName>
</protein>
<sequence>SRVSNERISIDSTHTYVSHLPDGDRPAKTGGTPPFSAVSRAVSLSLCGWLLMYRASVVSVFPCGGCCVDELWRLDNALRSRSGKTEHRHRGHFTFKRSHWSMHSTWKLWAQDLPEQESSKVQDGMQQQHLDLCLSSLGPRLQMPSQEP</sequence>
<keyword evidence="2" id="KW-1185">Reference proteome</keyword>
<organism evidence="1 2">
    <name type="scientific">Brassica napus</name>
    <name type="common">Rape</name>
    <dbReference type="NCBI Taxonomy" id="3708"/>
    <lineage>
        <taxon>Eukaryota</taxon>
        <taxon>Viridiplantae</taxon>
        <taxon>Streptophyta</taxon>
        <taxon>Embryophyta</taxon>
        <taxon>Tracheophyta</taxon>
        <taxon>Spermatophyta</taxon>
        <taxon>Magnoliopsida</taxon>
        <taxon>eudicotyledons</taxon>
        <taxon>Gunneridae</taxon>
        <taxon>Pentapetalae</taxon>
        <taxon>rosids</taxon>
        <taxon>malvids</taxon>
        <taxon>Brassicales</taxon>
        <taxon>Brassicaceae</taxon>
        <taxon>Brassiceae</taxon>
        <taxon>Brassica</taxon>
    </lineage>
</organism>
<dbReference type="EMBL" id="JAGKQM010000011">
    <property type="protein sequence ID" value="KAH0903170.1"/>
    <property type="molecule type" value="Genomic_DNA"/>
</dbReference>
<proteinExistence type="predicted"/>
<gene>
    <name evidence="1" type="ORF">HID58_042673</name>
</gene>
<feature type="non-terminal residue" evidence="1">
    <location>
        <position position="1"/>
    </location>
</feature>
<dbReference type="Proteomes" id="UP000824890">
    <property type="component" value="Unassembled WGS sequence"/>
</dbReference>